<comment type="caution">
    <text evidence="6">The sequence shown here is derived from an EMBL/GenBank/DDBJ whole genome shotgun (WGS) entry which is preliminary data.</text>
</comment>
<dbReference type="InterPro" id="IPR000843">
    <property type="entry name" value="HTH_LacI"/>
</dbReference>
<dbReference type="CDD" id="cd01392">
    <property type="entry name" value="HTH_LacI"/>
    <property type="match status" value="1"/>
</dbReference>
<evidence type="ECO:0000313" key="7">
    <source>
        <dbReference type="Proteomes" id="UP000246018"/>
    </source>
</evidence>
<dbReference type="Proteomes" id="UP000246018">
    <property type="component" value="Unassembled WGS sequence"/>
</dbReference>
<dbReference type="GO" id="GO:0000976">
    <property type="term" value="F:transcription cis-regulatory region binding"/>
    <property type="evidence" value="ECO:0007669"/>
    <property type="project" value="TreeGrafter"/>
</dbReference>
<dbReference type="EMBL" id="QDGZ01000002">
    <property type="protein sequence ID" value="PVG83986.1"/>
    <property type="molecule type" value="Genomic_DNA"/>
</dbReference>
<name>A0A2T8FE41_9ACTN</name>
<accession>A0A2T8FE41</accession>
<protein>
    <submittedName>
        <fullName evidence="6">LacI family transcriptional regulator</fullName>
    </submittedName>
</protein>
<evidence type="ECO:0000256" key="2">
    <source>
        <dbReference type="ARBA" id="ARBA00023125"/>
    </source>
</evidence>
<organism evidence="6 7">
    <name type="scientific">Nocardioides gansuensis</name>
    <dbReference type="NCBI Taxonomy" id="2138300"/>
    <lineage>
        <taxon>Bacteria</taxon>
        <taxon>Bacillati</taxon>
        <taxon>Actinomycetota</taxon>
        <taxon>Actinomycetes</taxon>
        <taxon>Propionibacteriales</taxon>
        <taxon>Nocardioidaceae</taxon>
        <taxon>Nocardioides</taxon>
    </lineage>
</organism>
<dbReference type="Gene3D" id="1.10.260.40">
    <property type="entry name" value="lambda repressor-like DNA-binding domains"/>
    <property type="match status" value="1"/>
</dbReference>
<dbReference type="InterPro" id="IPR028082">
    <property type="entry name" value="Peripla_BP_I"/>
</dbReference>
<dbReference type="SUPFAM" id="SSF47413">
    <property type="entry name" value="lambda repressor-like DNA-binding domains"/>
    <property type="match status" value="1"/>
</dbReference>
<dbReference type="PROSITE" id="PS00356">
    <property type="entry name" value="HTH_LACI_1"/>
    <property type="match status" value="1"/>
</dbReference>
<dbReference type="SMART" id="SM00354">
    <property type="entry name" value="HTH_LACI"/>
    <property type="match status" value="1"/>
</dbReference>
<evidence type="ECO:0000259" key="5">
    <source>
        <dbReference type="PROSITE" id="PS50943"/>
    </source>
</evidence>
<dbReference type="SUPFAM" id="SSF53822">
    <property type="entry name" value="Periplasmic binding protein-like I"/>
    <property type="match status" value="1"/>
</dbReference>
<dbReference type="PROSITE" id="PS50943">
    <property type="entry name" value="HTH_CROC1"/>
    <property type="match status" value="1"/>
</dbReference>
<dbReference type="Pfam" id="PF00356">
    <property type="entry name" value="LacI"/>
    <property type="match status" value="1"/>
</dbReference>
<reference evidence="6 7" key="1">
    <citation type="submission" date="2018-04" db="EMBL/GenBank/DDBJ databases">
        <title>Genome of Nocardioides gansuensis WSJ-1.</title>
        <authorList>
            <person name="Wu S."/>
            <person name="Wang G."/>
        </authorList>
    </citation>
    <scope>NUCLEOTIDE SEQUENCE [LARGE SCALE GENOMIC DNA]</scope>
    <source>
        <strain evidence="6 7">WSJ-1</strain>
    </source>
</reference>
<dbReference type="InterPro" id="IPR046335">
    <property type="entry name" value="LacI/GalR-like_sensor"/>
</dbReference>
<keyword evidence="1" id="KW-0805">Transcription regulation</keyword>
<evidence type="ECO:0000256" key="3">
    <source>
        <dbReference type="ARBA" id="ARBA00023163"/>
    </source>
</evidence>
<dbReference type="PANTHER" id="PTHR30146:SF153">
    <property type="entry name" value="LACTOSE OPERON REPRESSOR"/>
    <property type="match status" value="1"/>
</dbReference>
<feature type="domain" description="HTH cro/C1-type" evidence="5">
    <location>
        <begin position="3"/>
        <end position="46"/>
    </location>
</feature>
<proteinExistence type="predicted"/>
<gene>
    <name evidence="6" type="ORF">DDE18_06825</name>
</gene>
<feature type="domain" description="HTH lacI-type" evidence="4">
    <location>
        <begin position="2"/>
        <end position="56"/>
    </location>
</feature>
<sequence>MTTIADVARAAGVSVSTVSYALSGRRPISAETRERIQAAIDELGYRPHAGARSLASRQTRVMALAAPLRTDLYVPVIMQFVAAVATAARAHDHDVLLLMNDEGPAGLERVAGGSMVDAFVVMDVATNDPRLPVLRRLREPTVLIGLPGRADGLSCVDLDWEAAGRLAVQHLVDHGHTAVALVGPPPAAYERGTTYAHRFRTGFETAAAETGIRGLAVPCEPSHDGLGASLARVDTEQPGTTGFVVHNEPVVGTLLHALRGSGREVPHDVSVLAVGPHELAEGQAVRLTSIGIPADEIGALAVEMVADLLAGRSPQTTLVAPRLVERDSCAHRSDSSAGV</sequence>
<evidence type="ECO:0000259" key="4">
    <source>
        <dbReference type="PROSITE" id="PS50932"/>
    </source>
</evidence>
<dbReference type="GO" id="GO:0003700">
    <property type="term" value="F:DNA-binding transcription factor activity"/>
    <property type="evidence" value="ECO:0007669"/>
    <property type="project" value="TreeGrafter"/>
</dbReference>
<keyword evidence="2" id="KW-0238">DNA-binding</keyword>
<dbReference type="Gene3D" id="3.40.50.2300">
    <property type="match status" value="2"/>
</dbReference>
<evidence type="ECO:0000256" key="1">
    <source>
        <dbReference type="ARBA" id="ARBA00023015"/>
    </source>
</evidence>
<dbReference type="PANTHER" id="PTHR30146">
    <property type="entry name" value="LACI-RELATED TRANSCRIPTIONAL REPRESSOR"/>
    <property type="match status" value="1"/>
</dbReference>
<dbReference type="PROSITE" id="PS50932">
    <property type="entry name" value="HTH_LACI_2"/>
    <property type="match status" value="1"/>
</dbReference>
<evidence type="ECO:0000313" key="6">
    <source>
        <dbReference type="EMBL" id="PVG83986.1"/>
    </source>
</evidence>
<keyword evidence="3" id="KW-0804">Transcription</keyword>
<dbReference type="InterPro" id="IPR010982">
    <property type="entry name" value="Lambda_DNA-bd_dom_sf"/>
</dbReference>
<dbReference type="OrthoDB" id="252678at2"/>
<dbReference type="RefSeq" id="WP_116571460.1">
    <property type="nucleotide sequence ID" value="NZ_QDGZ01000002.1"/>
</dbReference>
<keyword evidence="7" id="KW-1185">Reference proteome</keyword>
<dbReference type="InterPro" id="IPR001387">
    <property type="entry name" value="Cro/C1-type_HTH"/>
</dbReference>
<dbReference type="AlphaFoldDB" id="A0A2T8FE41"/>
<dbReference type="Pfam" id="PF13377">
    <property type="entry name" value="Peripla_BP_3"/>
    <property type="match status" value="1"/>
</dbReference>